<dbReference type="AlphaFoldDB" id="A0A2A2IET9"/>
<name>A0A2A2IET9_9BACI</name>
<feature type="compositionally biased region" description="Basic and acidic residues" evidence="1">
    <location>
        <begin position="200"/>
        <end position="214"/>
    </location>
</feature>
<evidence type="ECO:0000256" key="1">
    <source>
        <dbReference type="SAM" id="MobiDB-lite"/>
    </source>
</evidence>
<dbReference type="EMBL" id="NPOA01000003">
    <property type="protein sequence ID" value="PAV30531.1"/>
    <property type="molecule type" value="Genomic_DNA"/>
</dbReference>
<keyword evidence="3" id="KW-1185">Reference proteome</keyword>
<protein>
    <submittedName>
        <fullName evidence="2">Uncharacterized protein</fullName>
    </submittedName>
</protein>
<feature type="compositionally biased region" description="Basic and acidic residues" evidence="1">
    <location>
        <begin position="282"/>
        <end position="300"/>
    </location>
</feature>
<feature type="compositionally biased region" description="Basic and acidic residues" evidence="1">
    <location>
        <begin position="146"/>
        <end position="170"/>
    </location>
</feature>
<dbReference type="OrthoDB" id="2939455at2"/>
<gene>
    <name evidence="2" type="ORF">CIL05_05365</name>
</gene>
<organism evidence="2 3">
    <name type="scientific">Virgibacillus profundi</name>
    <dbReference type="NCBI Taxonomy" id="2024555"/>
    <lineage>
        <taxon>Bacteria</taxon>
        <taxon>Bacillati</taxon>
        <taxon>Bacillota</taxon>
        <taxon>Bacilli</taxon>
        <taxon>Bacillales</taxon>
        <taxon>Bacillaceae</taxon>
        <taxon>Virgibacillus</taxon>
    </lineage>
</organism>
<feature type="compositionally biased region" description="Basic residues" evidence="1">
    <location>
        <begin position="66"/>
        <end position="76"/>
    </location>
</feature>
<evidence type="ECO:0000313" key="3">
    <source>
        <dbReference type="Proteomes" id="UP000218887"/>
    </source>
</evidence>
<reference evidence="2 3" key="1">
    <citation type="submission" date="2017-08" db="EMBL/GenBank/DDBJ databases">
        <title>Virgibacillus indicus sp. nov. and Virgibacillus profoundi sp. nov, two moderately halophilic bacteria isolated from marine sediment by using the Microfluidic Streak Plate.</title>
        <authorList>
            <person name="Xu B."/>
            <person name="Hu B."/>
            <person name="Wang J."/>
            <person name="Zhu Y."/>
            <person name="Huang L."/>
            <person name="Du W."/>
            <person name="Huang Y."/>
        </authorList>
    </citation>
    <scope>NUCLEOTIDE SEQUENCE [LARGE SCALE GENOMIC DNA]</scope>
    <source>
        <strain evidence="2 3">IO3-P3-H5</strain>
    </source>
</reference>
<dbReference type="Proteomes" id="UP000218887">
    <property type="component" value="Unassembled WGS sequence"/>
</dbReference>
<feature type="region of interest" description="Disordered" evidence="1">
    <location>
        <begin position="274"/>
        <end position="300"/>
    </location>
</feature>
<dbReference type="RefSeq" id="WP_095654498.1">
    <property type="nucleotide sequence ID" value="NZ_NPOA01000003.1"/>
</dbReference>
<feature type="region of interest" description="Disordered" evidence="1">
    <location>
        <begin position="89"/>
        <end position="214"/>
    </location>
</feature>
<feature type="compositionally biased region" description="Basic and acidic residues" evidence="1">
    <location>
        <begin position="39"/>
        <end position="48"/>
    </location>
</feature>
<proteinExistence type="predicted"/>
<feature type="compositionally biased region" description="Low complexity" evidence="1">
    <location>
        <begin position="182"/>
        <end position="194"/>
    </location>
</feature>
<comment type="caution">
    <text evidence="2">The sequence shown here is derived from an EMBL/GenBank/DDBJ whole genome shotgun (WGS) entry which is preliminary data.</text>
</comment>
<sequence length="507" mass="57768">MTKFNTSKNRKQEKKRIYSPIINNRDIPSPVIFPPPKINDQEVKKTEAITHNQSPPENKTKERKTSKLKKRKKRGFKSLNDLYYKYGGDAQHHETNRLSSSAQTEKLMDESLSFADKAANQKSGSEAEIDSLTRDKSSSNGVQNKQPKESSRNKEVFENGDLHLTDEENKFPSLEDEDLAQTSTETIINESISPENEEKDNDKESYINESEENRSLKEALFEEFSLVLEESLDSPNDFAETIQSKDETSHHEDEPSQNLLEYNEEAPLSHVAGKAASLADEAPPKIDEQTSELEKTISKDKDHSLQKQFDGLHGTIKKHNNDHEKINTVNKLVKLPVLLANINFDVDIIQTIDSACPIESITNIDWSIESLITHVLPSANTVFLKGILVADIEYVSEQTIHTLKIPIYWDKVVQVDWINSPEQSKELLSEYTFGSSDQDFSTHLEFSKTFTEPIEDDLQSIHFIWHNELDSKSFSSKVSVQGTANLSINLLQKLYVNVFTKIDKERR</sequence>
<evidence type="ECO:0000313" key="2">
    <source>
        <dbReference type="EMBL" id="PAV30531.1"/>
    </source>
</evidence>
<feature type="region of interest" description="Disordered" evidence="1">
    <location>
        <begin position="1"/>
        <end position="76"/>
    </location>
</feature>
<accession>A0A2A2IET9</accession>